<dbReference type="Proteomes" id="UP000256838">
    <property type="component" value="Unassembled WGS sequence"/>
</dbReference>
<protein>
    <submittedName>
        <fullName evidence="2">Uncharacterized protein</fullName>
    </submittedName>
</protein>
<feature type="compositionally biased region" description="Basic and acidic residues" evidence="1">
    <location>
        <begin position="51"/>
        <end position="64"/>
    </location>
</feature>
<evidence type="ECO:0000313" key="2">
    <source>
        <dbReference type="EMBL" id="RDU96794.1"/>
    </source>
</evidence>
<organism evidence="2 3">
    <name type="scientific">Trinickia dinghuensis</name>
    <dbReference type="NCBI Taxonomy" id="2291023"/>
    <lineage>
        <taxon>Bacteria</taxon>
        <taxon>Pseudomonadati</taxon>
        <taxon>Pseudomonadota</taxon>
        <taxon>Betaproteobacteria</taxon>
        <taxon>Burkholderiales</taxon>
        <taxon>Burkholderiaceae</taxon>
        <taxon>Trinickia</taxon>
    </lineage>
</organism>
<gene>
    <name evidence="2" type="ORF">DWV00_21220</name>
</gene>
<keyword evidence="3" id="KW-1185">Reference proteome</keyword>
<reference evidence="2 3" key="1">
    <citation type="submission" date="2018-08" db="EMBL/GenBank/DDBJ databases">
        <title>Paraburkholderia sp. DHOM06 isolated from forest soil.</title>
        <authorList>
            <person name="Gao Z.-H."/>
            <person name="Qiu L.-H."/>
        </authorList>
    </citation>
    <scope>NUCLEOTIDE SEQUENCE [LARGE SCALE GENOMIC DNA]</scope>
    <source>
        <strain evidence="2 3">DHOM06</strain>
    </source>
</reference>
<name>A0A3D8JW13_9BURK</name>
<dbReference type="AlphaFoldDB" id="A0A3D8JW13"/>
<comment type="caution">
    <text evidence="2">The sequence shown here is derived from an EMBL/GenBank/DDBJ whole genome shotgun (WGS) entry which is preliminary data.</text>
</comment>
<evidence type="ECO:0000313" key="3">
    <source>
        <dbReference type="Proteomes" id="UP000256838"/>
    </source>
</evidence>
<accession>A0A3D8JW13</accession>
<feature type="region of interest" description="Disordered" evidence="1">
    <location>
        <begin position="32"/>
        <end position="64"/>
    </location>
</feature>
<proteinExistence type="predicted"/>
<evidence type="ECO:0000256" key="1">
    <source>
        <dbReference type="SAM" id="MobiDB-lite"/>
    </source>
</evidence>
<dbReference type="EMBL" id="QRGA01000012">
    <property type="protein sequence ID" value="RDU96794.1"/>
    <property type="molecule type" value="Genomic_DNA"/>
</dbReference>
<sequence length="64" mass="7122">MELMSCSMESSVDPPTTNQLEERSAFLHSIRPIGQRQSGCGYSEGGEIDSDEPRLIADEMKMKD</sequence>